<keyword evidence="5" id="KW-0732">Signal</keyword>
<keyword evidence="4" id="KW-0479">Metal-binding</keyword>
<protein>
    <submittedName>
        <fullName evidence="9">Dyp-type peroxidase</fullName>
    </submittedName>
</protein>
<evidence type="ECO:0000256" key="4">
    <source>
        <dbReference type="ARBA" id="ARBA00022723"/>
    </source>
</evidence>
<dbReference type="PANTHER" id="PTHR30521:SF4">
    <property type="entry name" value="DEFERROCHELATASE"/>
    <property type="match status" value="1"/>
</dbReference>
<evidence type="ECO:0000256" key="1">
    <source>
        <dbReference type="ARBA" id="ARBA00001970"/>
    </source>
</evidence>
<comment type="cofactor">
    <cofactor evidence="1">
        <name>heme b</name>
        <dbReference type="ChEBI" id="CHEBI:60344"/>
    </cofactor>
</comment>
<dbReference type="InterPro" id="IPR011008">
    <property type="entry name" value="Dimeric_a/b-barrel"/>
</dbReference>
<gene>
    <name evidence="9" type="ORF">K756_05115</name>
</gene>
<keyword evidence="2 9" id="KW-0575">Peroxidase</keyword>
<dbReference type="Proteomes" id="UP000014672">
    <property type="component" value="Chromosome"/>
</dbReference>
<dbReference type="GO" id="GO:0020037">
    <property type="term" value="F:heme binding"/>
    <property type="evidence" value="ECO:0007669"/>
    <property type="project" value="InterPro"/>
</dbReference>
<sequence>MKGRKKIYAIFKPKLEQKDAKLAKEIADRFQDVNVLLAKKTGLQMLRRSFSYASGVESKTGQFDAGLLFISFQKDPQQFITIQNSLGNIDKMNEYITHIGSGLFACFAGVKDENDYLGKSLFEQL</sequence>
<dbReference type="Pfam" id="PF20628">
    <property type="entry name" value="Dyp_perox_C"/>
    <property type="match status" value="1"/>
</dbReference>
<evidence type="ECO:0000256" key="3">
    <source>
        <dbReference type="ARBA" id="ARBA00022617"/>
    </source>
</evidence>
<dbReference type="EMBL" id="CP005384">
    <property type="protein sequence ID" value="AGO16223.1"/>
    <property type="molecule type" value="Genomic_DNA"/>
</dbReference>
<reference evidence="9 10" key="1">
    <citation type="journal article" date="2013" name="PLoS ONE">
        <title>Complete Genome Analysis of a Haemophilus parasuis Serovar 12 Strain from China.</title>
        <authorList>
            <person name="Li Y."/>
            <person name="Kwok A.H."/>
            <person name="Jiang J."/>
            <person name="Zou Y."/>
            <person name="Zheng F."/>
            <person name="Chen P."/>
            <person name="Hou C."/>
            <person name="Leung F.C."/>
            <person name="Jiang P."/>
        </authorList>
    </citation>
    <scope>NUCLEOTIDE SEQUENCE [LARGE SCALE GENOMIC DNA]</scope>
    <source>
        <strain evidence="9 10">ZJ0906</strain>
    </source>
</reference>
<keyword evidence="6" id="KW-0560">Oxidoreductase</keyword>
<keyword evidence="7" id="KW-0408">Iron</keyword>
<proteinExistence type="predicted"/>
<name>A0A806J384_GLAPU</name>
<dbReference type="SUPFAM" id="SSF54909">
    <property type="entry name" value="Dimeric alpha+beta barrel"/>
    <property type="match status" value="1"/>
</dbReference>
<dbReference type="GO" id="GO:0005829">
    <property type="term" value="C:cytosol"/>
    <property type="evidence" value="ECO:0007669"/>
    <property type="project" value="TreeGrafter"/>
</dbReference>
<dbReference type="InterPro" id="IPR048328">
    <property type="entry name" value="Dyp_perox_C"/>
</dbReference>
<evidence type="ECO:0000256" key="7">
    <source>
        <dbReference type="ARBA" id="ARBA00023004"/>
    </source>
</evidence>
<evidence type="ECO:0000256" key="6">
    <source>
        <dbReference type="ARBA" id="ARBA00023002"/>
    </source>
</evidence>
<evidence type="ECO:0000256" key="5">
    <source>
        <dbReference type="ARBA" id="ARBA00022729"/>
    </source>
</evidence>
<keyword evidence="3" id="KW-0349">Heme</keyword>
<dbReference type="AlphaFoldDB" id="A0A806J384"/>
<accession>A0A806J384</accession>
<evidence type="ECO:0000259" key="8">
    <source>
        <dbReference type="Pfam" id="PF20628"/>
    </source>
</evidence>
<dbReference type="GO" id="GO:0004601">
    <property type="term" value="F:peroxidase activity"/>
    <property type="evidence" value="ECO:0007669"/>
    <property type="project" value="UniProtKB-KW"/>
</dbReference>
<evidence type="ECO:0000313" key="9">
    <source>
        <dbReference type="EMBL" id="AGO16223.1"/>
    </source>
</evidence>
<evidence type="ECO:0000256" key="2">
    <source>
        <dbReference type="ARBA" id="ARBA00022559"/>
    </source>
</evidence>
<dbReference type="InterPro" id="IPR006314">
    <property type="entry name" value="Dyp_peroxidase"/>
</dbReference>
<dbReference type="PANTHER" id="PTHR30521">
    <property type="entry name" value="DEFERROCHELATASE/PEROXIDASE"/>
    <property type="match status" value="1"/>
</dbReference>
<dbReference type="GO" id="GO:0046872">
    <property type="term" value="F:metal ion binding"/>
    <property type="evidence" value="ECO:0007669"/>
    <property type="project" value="UniProtKB-KW"/>
</dbReference>
<evidence type="ECO:0000313" key="10">
    <source>
        <dbReference type="Proteomes" id="UP000014672"/>
    </source>
</evidence>
<feature type="domain" description="Dyp-type peroxidase C-terminal" evidence="8">
    <location>
        <begin position="38"/>
        <end position="110"/>
    </location>
</feature>
<organism evidence="9 10">
    <name type="scientific">Glaesserella parasuis ZJ0906</name>
    <dbReference type="NCBI Taxonomy" id="1322346"/>
    <lineage>
        <taxon>Bacteria</taxon>
        <taxon>Pseudomonadati</taxon>
        <taxon>Pseudomonadota</taxon>
        <taxon>Gammaproteobacteria</taxon>
        <taxon>Pasteurellales</taxon>
        <taxon>Pasteurellaceae</taxon>
        <taxon>Glaesserella</taxon>
    </lineage>
</organism>
<dbReference type="KEGG" id="hpaz:K756_05115"/>